<proteinExistence type="predicted"/>
<sequence>MSFICSCAVPVFLCCSLMIIRLSCFPVFRFFLSVVPTLRMIYGYRSLVLLKTSKVVVSPRFPLLFRLFESLISFWLVYFFDFRINNKSQV</sequence>
<protein>
    <submittedName>
        <fullName evidence="2">Uncharacterized protein</fullName>
    </submittedName>
</protein>
<keyword evidence="1" id="KW-0472">Membrane</keyword>
<gene>
    <name evidence="2" type="ORF">ZOSMA_65G00830</name>
</gene>
<dbReference type="AlphaFoldDB" id="A0A0K9NUW9"/>
<dbReference type="Proteomes" id="UP000036987">
    <property type="component" value="Unassembled WGS sequence"/>
</dbReference>
<feature type="transmembrane region" description="Helical" evidence="1">
    <location>
        <begin position="63"/>
        <end position="80"/>
    </location>
</feature>
<keyword evidence="1" id="KW-0812">Transmembrane</keyword>
<reference evidence="3" key="1">
    <citation type="journal article" date="2016" name="Nature">
        <title>The genome of the seagrass Zostera marina reveals angiosperm adaptation to the sea.</title>
        <authorList>
            <person name="Olsen J.L."/>
            <person name="Rouze P."/>
            <person name="Verhelst B."/>
            <person name="Lin Y.-C."/>
            <person name="Bayer T."/>
            <person name="Collen J."/>
            <person name="Dattolo E."/>
            <person name="De Paoli E."/>
            <person name="Dittami S."/>
            <person name="Maumus F."/>
            <person name="Michel G."/>
            <person name="Kersting A."/>
            <person name="Lauritano C."/>
            <person name="Lohaus R."/>
            <person name="Toepel M."/>
            <person name="Tonon T."/>
            <person name="Vanneste K."/>
            <person name="Amirebrahimi M."/>
            <person name="Brakel J."/>
            <person name="Bostroem C."/>
            <person name="Chovatia M."/>
            <person name="Grimwood J."/>
            <person name="Jenkins J.W."/>
            <person name="Jueterbock A."/>
            <person name="Mraz A."/>
            <person name="Stam W.T."/>
            <person name="Tice H."/>
            <person name="Bornberg-Bauer E."/>
            <person name="Green P.J."/>
            <person name="Pearson G.A."/>
            <person name="Procaccini G."/>
            <person name="Duarte C.M."/>
            <person name="Schmutz J."/>
            <person name="Reusch T.B.H."/>
            <person name="Van de Peer Y."/>
        </authorList>
    </citation>
    <scope>NUCLEOTIDE SEQUENCE [LARGE SCALE GENOMIC DNA]</scope>
    <source>
        <strain evidence="3">cv. Finnish</strain>
    </source>
</reference>
<comment type="caution">
    <text evidence="2">The sequence shown here is derived from an EMBL/GenBank/DDBJ whole genome shotgun (WGS) entry which is preliminary data.</text>
</comment>
<dbReference type="EMBL" id="LFYR01001739">
    <property type="protein sequence ID" value="KMZ59750.1"/>
    <property type="molecule type" value="Genomic_DNA"/>
</dbReference>
<evidence type="ECO:0000313" key="2">
    <source>
        <dbReference type="EMBL" id="KMZ59750.1"/>
    </source>
</evidence>
<name>A0A0K9NUW9_ZOSMR</name>
<organism evidence="2 3">
    <name type="scientific">Zostera marina</name>
    <name type="common">Eelgrass</name>
    <dbReference type="NCBI Taxonomy" id="29655"/>
    <lineage>
        <taxon>Eukaryota</taxon>
        <taxon>Viridiplantae</taxon>
        <taxon>Streptophyta</taxon>
        <taxon>Embryophyta</taxon>
        <taxon>Tracheophyta</taxon>
        <taxon>Spermatophyta</taxon>
        <taxon>Magnoliopsida</taxon>
        <taxon>Liliopsida</taxon>
        <taxon>Zosteraceae</taxon>
        <taxon>Zostera</taxon>
    </lineage>
</organism>
<accession>A0A0K9NUW9</accession>
<keyword evidence="3" id="KW-1185">Reference proteome</keyword>
<evidence type="ECO:0000256" key="1">
    <source>
        <dbReference type="SAM" id="Phobius"/>
    </source>
</evidence>
<keyword evidence="1" id="KW-1133">Transmembrane helix</keyword>
<evidence type="ECO:0000313" key="3">
    <source>
        <dbReference type="Proteomes" id="UP000036987"/>
    </source>
</evidence>